<gene>
    <name evidence="2" type="ORF">HYH03_012336</name>
</gene>
<feature type="compositionally biased region" description="Low complexity" evidence="1">
    <location>
        <begin position="175"/>
        <end position="193"/>
    </location>
</feature>
<dbReference type="GO" id="GO:0016757">
    <property type="term" value="F:glycosyltransferase activity"/>
    <property type="evidence" value="ECO:0007669"/>
    <property type="project" value="UniProtKB-ARBA"/>
</dbReference>
<evidence type="ECO:0000256" key="1">
    <source>
        <dbReference type="SAM" id="MobiDB-lite"/>
    </source>
</evidence>
<dbReference type="SUPFAM" id="SSF53448">
    <property type="entry name" value="Nucleotide-diphospho-sugar transferases"/>
    <property type="match status" value="1"/>
</dbReference>
<dbReference type="OrthoDB" id="546644at2759"/>
<proteinExistence type="predicted"/>
<feature type="region of interest" description="Disordered" evidence="1">
    <location>
        <begin position="342"/>
        <end position="424"/>
    </location>
</feature>
<keyword evidence="3" id="KW-1185">Reference proteome</keyword>
<reference evidence="2" key="1">
    <citation type="journal article" date="2020" name="bioRxiv">
        <title>Comparative genomics of Chlamydomonas.</title>
        <authorList>
            <person name="Craig R.J."/>
            <person name="Hasan A.R."/>
            <person name="Ness R.W."/>
            <person name="Keightley P.D."/>
        </authorList>
    </citation>
    <scope>NUCLEOTIDE SEQUENCE</scope>
    <source>
        <strain evidence="2">CCAP 11/70</strain>
    </source>
</reference>
<feature type="region of interest" description="Disordered" evidence="1">
    <location>
        <begin position="74"/>
        <end position="97"/>
    </location>
</feature>
<name>A0A835XYB0_9CHLO</name>
<evidence type="ECO:0000313" key="2">
    <source>
        <dbReference type="EMBL" id="KAG2489110.1"/>
    </source>
</evidence>
<feature type="compositionally biased region" description="Low complexity" evidence="1">
    <location>
        <begin position="87"/>
        <end position="97"/>
    </location>
</feature>
<feature type="compositionally biased region" description="Gly residues" evidence="1">
    <location>
        <begin position="409"/>
        <end position="419"/>
    </location>
</feature>
<feature type="compositionally biased region" description="Basic and acidic residues" evidence="1">
    <location>
        <begin position="776"/>
        <end position="785"/>
    </location>
</feature>
<feature type="compositionally biased region" description="Acidic residues" evidence="1">
    <location>
        <begin position="489"/>
        <end position="519"/>
    </location>
</feature>
<dbReference type="PANTHER" id="PTHR22916">
    <property type="entry name" value="GLYCOSYLTRANSFERASE"/>
    <property type="match status" value="1"/>
</dbReference>
<feature type="region of interest" description="Disordered" evidence="1">
    <location>
        <begin position="741"/>
        <end position="785"/>
    </location>
</feature>
<dbReference type="Proteomes" id="UP000612055">
    <property type="component" value="Unassembled WGS sequence"/>
</dbReference>
<dbReference type="EMBL" id="JAEHOE010000076">
    <property type="protein sequence ID" value="KAG2489110.1"/>
    <property type="molecule type" value="Genomic_DNA"/>
</dbReference>
<organism evidence="2 3">
    <name type="scientific">Edaphochlamys debaryana</name>
    <dbReference type="NCBI Taxonomy" id="47281"/>
    <lineage>
        <taxon>Eukaryota</taxon>
        <taxon>Viridiplantae</taxon>
        <taxon>Chlorophyta</taxon>
        <taxon>core chlorophytes</taxon>
        <taxon>Chlorophyceae</taxon>
        <taxon>CS clade</taxon>
        <taxon>Chlamydomonadales</taxon>
        <taxon>Chlamydomonadales incertae sedis</taxon>
        <taxon>Edaphochlamys</taxon>
    </lineage>
</organism>
<dbReference type="Gene3D" id="3.90.550.10">
    <property type="entry name" value="Spore Coat Polysaccharide Biosynthesis Protein SpsA, Chain A"/>
    <property type="match status" value="1"/>
</dbReference>
<feature type="compositionally biased region" description="Acidic residues" evidence="1">
    <location>
        <begin position="347"/>
        <end position="378"/>
    </location>
</feature>
<protein>
    <submittedName>
        <fullName evidence="2">Uncharacterized protein</fullName>
    </submittedName>
</protein>
<dbReference type="AlphaFoldDB" id="A0A835XYB0"/>
<accession>A0A835XYB0</accession>
<feature type="compositionally biased region" description="Polar residues" evidence="1">
    <location>
        <begin position="194"/>
        <end position="204"/>
    </location>
</feature>
<evidence type="ECO:0000313" key="3">
    <source>
        <dbReference type="Proteomes" id="UP000612055"/>
    </source>
</evidence>
<feature type="compositionally biased region" description="Gly residues" evidence="1">
    <location>
        <begin position="751"/>
        <end position="770"/>
    </location>
</feature>
<comment type="caution">
    <text evidence="2">The sequence shown here is derived from an EMBL/GenBank/DDBJ whole genome shotgun (WGS) entry which is preliminary data.</text>
</comment>
<feature type="region of interest" description="Disordered" evidence="1">
    <location>
        <begin position="152"/>
        <end position="206"/>
    </location>
</feature>
<dbReference type="InterPro" id="IPR029044">
    <property type="entry name" value="Nucleotide-diphossugar_trans"/>
</dbReference>
<dbReference type="PANTHER" id="PTHR22916:SF3">
    <property type="entry name" value="UDP-GLCNAC:BETAGAL BETA-1,3-N-ACETYLGLUCOSAMINYLTRANSFERASE-LIKE PROTEIN 1"/>
    <property type="match status" value="1"/>
</dbReference>
<sequence length="785" mass="83650">MAESIEASTQALEQHRHQADVHRREKAAILSHLQHALAKADSKSGTTRGGPSTAVDLRFLPQCILTRLDSSLFSWEEPPPRPPQPAPAASTIASTASQAPSALLGTAATPPAVASQPLAQPELRGRPLVSLMVQYFNRPWMLPALAAPLRRCMDGDPDPAPEPGSGATTTTGRQDSNSSSSDSSSDSGAHSSSARNATEASSGTAGPRWRGLGFGIEMLLNVDSRSDAAEVAAFAASPAGAGFVVPVFSNNVHEIRSYNRLAQLARGKILIMMQDDDVLPDRSACTWLASVVRVFRRWPRMGAVGSQRYVFNYHPNTTDLGVHFWDPAAGQVVVEPAAAAPLWQPEGGDEGGDEGEHEEGGEGDGGQDDEAGQGESELEAAQQDGGQRRRLRRWGAGVERGQASTSGALGHGGRAGGVSGPPLHKAVEDAWKRRLRQDGGRQSVPQGAGQPALGGAVLHRRTLSGQPGWEGPGQRARRMLEEDAAAAAEEAETEGEDGGGGDGDGEGEGEGEGQGEGGEEGGAGEGDGEASDAFYDWMAEWWDDGRLRMQFVSIIDYAPIAVRRSAFLHIGGIDANMAESGACGVHSDYDFTMRMWLAGWQVSYVELPGLGKDPNEEEGGTHRKGVAGYCWERQWDCAINYMRTRWGQRSRWDPESYYWFGSDAFEVITEHVRLLNVRLLASLADPPGSYCPFGYGCGEAPVDNITGTPGPVRPWFGRLRSWPKHTRAPWALAANGSKSIGGARRAHHARGGGLLHRGTGGEGSGGGGGRGSRRRREGDDARFVW</sequence>
<feature type="region of interest" description="Disordered" evidence="1">
    <location>
        <begin position="462"/>
        <end position="530"/>
    </location>
</feature>